<dbReference type="AlphaFoldDB" id="A0A2D0AC94"/>
<evidence type="ECO:0000313" key="1">
    <source>
        <dbReference type="EMBL" id="OWP47879.1"/>
    </source>
</evidence>
<proteinExistence type="predicted"/>
<evidence type="ECO:0000313" key="2">
    <source>
        <dbReference type="Proteomes" id="UP000198145"/>
    </source>
</evidence>
<accession>A0A2D0AC94</accession>
<comment type="caution">
    <text evidence="1">The sequence shown here is derived from an EMBL/GenBank/DDBJ whole genome shotgun (WGS) entry which is preliminary data.</text>
</comment>
<name>A0A2D0AC94_PSENT</name>
<sequence length="77" mass="8471">MREALGVAPKKVKTTREASNPMRGYLIVLSVRADSGPAFRFEHRSRSLSRTEAILEAEKAARAAGYKPWALLDAVEA</sequence>
<organism evidence="1 2">
    <name type="scientific">Pseudomonas nitroreducens</name>
    <dbReference type="NCBI Taxonomy" id="46680"/>
    <lineage>
        <taxon>Bacteria</taxon>
        <taxon>Pseudomonadati</taxon>
        <taxon>Pseudomonadota</taxon>
        <taxon>Gammaproteobacteria</taxon>
        <taxon>Pseudomonadales</taxon>
        <taxon>Pseudomonadaceae</taxon>
        <taxon>Pseudomonas</taxon>
    </lineage>
</organism>
<dbReference type="EMBL" id="NJBA01000012">
    <property type="protein sequence ID" value="OWP47879.1"/>
    <property type="molecule type" value="Genomic_DNA"/>
</dbReference>
<protein>
    <submittedName>
        <fullName evidence="1">Uncharacterized protein</fullName>
    </submittedName>
</protein>
<gene>
    <name evidence="1" type="ORF">CEG18_26990</name>
</gene>
<dbReference type="Proteomes" id="UP000198145">
    <property type="component" value="Unassembled WGS sequence"/>
</dbReference>
<reference evidence="1 2" key="1">
    <citation type="submission" date="2017-06" db="EMBL/GenBank/DDBJ databases">
        <title>Draft genome of Pseudomonas nitroreducens DF05.</title>
        <authorList>
            <person name="Iyer R."/>
        </authorList>
    </citation>
    <scope>NUCLEOTIDE SEQUENCE [LARGE SCALE GENOMIC DNA]</scope>
    <source>
        <strain evidence="1 2">DF05</strain>
    </source>
</reference>
<dbReference type="eggNOG" id="ENOG5031HJE">
    <property type="taxonomic scope" value="Bacteria"/>
</dbReference>